<organism evidence="5 6">
    <name type="scientific">Paragonimus westermani</name>
    <dbReference type="NCBI Taxonomy" id="34504"/>
    <lineage>
        <taxon>Eukaryota</taxon>
        <taxon>Metazoa</taxon>
        <taxon>Spiralia</taxon>
        <taxon>Lophotrochozoa</taxon>
        <taxon>Platyhelminthes</taxon>
        <taxon>Trematoda</taxon>
        <taxon>Digenea</taxon>
        <taxon>Plagiorchiida</taxon>
        <taxon>Troglotremata</taxon>
        <taxon>Troglotrematidae</taxon>
        <taxon>Paragonimus</taxon>
    </lineage>
</organism>
<dbReference type="PANTHER" id="PTHR13493">
    <property type="entry name" value="ZINC FINGER CCHC DOMAIN-CONTAINING"/>
    <property type="match status" value="1"/>
</dbReference>
<keyword evidence="3" id="KW-0489">Methyltransferase</keyword>
<evidence type="ECO:0000256" key="2">
    <source>
        <dbReference type="ARBA" id="ARBA00022490"/>
    </source>
</evidence>
<dbReference type="AlphaFoldDB" id="A0A8T0D6K4"/>
<comment type="subcellular location">
    <subcellularLocation>
        <location evidence="1">Cytoplasm</location>
    </subcellularLocation>
</comment>
<reference evidence="5 6" key="1">
    <citation type="submission" date="2019-07" db="EMBL/GenBank/DDBJ databases">
        <title>Annotation for the trematode Paragonimus westermani.</title>
        <authorList>
            <person name="Choi Y.-J."/>
        </authorList>
    </citation>
    <scope>NUCLEOTIDE SEQUENCE [LARGE SCALE GENOMIC DNA]</scope>
    <source>
        <strain evidence="5">180907_Pwestermani</strain>
    </source>
</reference>
<protein>
    <recommendedName>
        <fullName evidence="7">Zinc finger CCHC domain-containing protein 4</fullName>
    </recommendedName>
</protein>
<accession>A0A8T0D6K4</accession>
<evidence type="ECO:0000256" key="3">
    <source>
        <dbReference type="ARBA" id="ARBA00022603"/>
    </source>
</evidence>
<sequence length="300" mass="34780">MSASFSAVQFLEGCPQCPHGPMLAKSFNPVRFVCTAFRRKGDCARDAQSYRELLSTQSSLVELQSVEPEKRAYCFDCDHLFVSSNSDKRHASHQVSLGITDQLLRMPSFLLRPMANSHSHSQYFFSLDTLNHLYSIIHQLGIQFVICVGTPRLHEFVQLQRSCRQQSMNSYLLDMDFRLRLFKQWFYNPNQFSRYNMINGFFFTHDDRNRFESFCNGPGQTYENCLVFCDPPFAAPMVFVLENLSKIGSYLLPGNVGNKTSQTETRPFCRTMLVLPHFFDRKLARLNPTFSLLDYKVFKL</sequence>
<comment type="caution">
    <text evidence="5">The sequence shown here is derived from an EMBL/GenBank/DDBJ whole genome shotgun (WGS) entry which is preliminary data.</text>
</comment>
<keyword evidence="6" id="KW-1185">Reference proteome</keyword>
<dbReference type="Proteomes" id="UP000699462">
    <property type="component" value="Unassembled WGS sequence"/>
</dbReference>
<name>A0A8T0D6K4_9TREM</name>
<evidence type="ECO:0008006" key="7">
    <source>
        <dbReference type="Google" id="ProtNLM"/>
    </source>
</evidence>
<dbReference type="EMBL" id="JTDF01013665">
    <property type="protein sequence ID" value="KAF8563192.1"/>
    <property type="molecule type" value="Genomic_DNA"/>
</dbReference>
<keyword evidence="2" id="KW-0963">Cytoplasm</keyword>
<dbReference type="GO" id="GO:0005730">
    <property type="term" value="C:nucleolus"/>
    <property type="evidence" value="ECO:0007669"/>
    <property type="project" value="TreeGrafter"/>
</dbReference>
<keyword evidence="4" id="KW-0808">Transferase</keyword>
<gene>
    <name evidence="5" type="ORF">P879_11338</name>
</gene>
<evidence type="ECO:0000256" key="1">
    <source>
        <dbReference type="ARBA" id="ARBA00004496"/>
    </source>
</evidence>
<dbReference type="OrthoDB" id="431817at2759"/>
<dbReference type="InterPro" id="IPR039846">
    <property type="entry name" value="ZCCHC4"/>
</dbReference>
<dbReference type="GO" id="GO:0008988">
    <property type="term" value="F:rRNA (adenine-N6-)-methyltransferase activity"/>
    <property type="evidence" value="ECO:0007669"/>
    <property type="project" value="InterPro"/>
</dbReference>
<dbReference type="InterPro" id="IPR041370">
    <property type="entry name" value="Mlase_EEF1AKMT1/ZCCHC4"/>
</dbReference>
<proteinExistence type="predicted"/>
<evidence type="ECO:0000256" key="4">
    <source>
        <dbReference type="ARBA" id="ARBA00022679"/>
    </source>
</evidence>
<evidence type="ECO:0000313" key="5">
    <source>
        <dbReference type="EMBL" id="KAF8563192.1"/>
    </source>
</evidence>
<dbReference type="PANTHER" id="PTHR13493:SF3">
    <property type="entry name" value="RRNA N6-ADENOSINE-METHYLTRANSFERASE ZCCHC4"/>
    <property type="match status" value="1"/>
</dbReference>
<evidence type="ECO:0000313" key="6">
    <source>
        <dbReference type="Proteomes" id="UP000699462"/>
    </source>
</evidence>
<dbReference type="GO" id="GO:0005737">
    <property type="term" value="C:cytoplasm"/>
    <property type="evidence" value="ECO:0007669"/>
    <property type="project" value="UniProtKB-SubCell"/>
</dbReference>
<dbReference type="Pfam" id="PF10237">
    <property type="entry name" value="N6-adenineMlase"/>
    <property type="match status" value="1"/>
</dbReference>